<dbReference type="OrthoDB" id="9860444at2"/>
<dbReference type="AlphaFoldDB" id="A0A6P1ZJ68"/>
<dbReference type="RefSeq" id="WP_144304942.1">
    <property type="nucleotide sequence ID" value="NZ_CP039543.1"/>
</dbReference>
<keyword evidence="4" id="KW-1185">Reference proteome</keyword>
<evidence type="ECO:0000313" key="3">
    <source>
        <dbReference type="Proteomes" id="UP000434052"/>
    </source>
</evidence>
<accession>A0A6P1ZJ68</accession>
<gene>
    <name evidence="2" type="ORF">DQK91_08605</name>
    <name evidence="1" type="ORF">E8L03_00385</name>
</gene>
<organism evidence="2 3">
    <name type="scientific">Oceanidesulfovibrio marinus</name>
    <dbReference type="NCBI Taxonomy" id="370038"/>
    <lineage>
        <taxon>Bacteria</taxon>
        <taxon>Pseudomonadati</taxon>
        <taxon>Thermodesulfobacteriota</taxon>
        <taxon>Desulfovibrionia</taxon>
        <taxon>Desulfovibrionales</taxon>
        <taxon>Desulfovibrionaceae</taxon>
        <taxon>Oceanidesulfovibrio</taxon>
    </lineage>
</organism>
<dbReference type="Proteomes" id="UP000503251">
    <property type="component" value="Chromosome"/>
</dbReference>
<reference evidence="2 3" key="1">
    <citation type="submission" date="2018-06" db="EMBL/GenBank/DDBJ databases">
        <title>Complete genome of Desulfovibrio marinus P48SEP.</title>
        <authorList>
            <person name="Crispim J.S."/>
            <person name="Vidigal P.M.P."/>
            <person name="Silva L.C.F."/>
            <person name="Araujo L.C."/>
            <person name="Laguardia C.N."/>
            <person name="Dias R.S."/>
            <person name="Sousa M.P."/>
            <person name="Paula S.O."/>
            <person name="Silva C."/>
        </authorList>
    </citation>
    <scope>NUCLEOTIDE SEQUENCE [LARGE SCALE GENOMIC DNA]</scope>
    <source>
        <strain evidence="2 3">P48SEP</strain>
    </source>
</reference>
<evidence type="ECO:0000313" key="1">
    <source>
        <dbReference type="EMBL" id="QJT07465.1"/>
    </source>
</evidence>
<sequence length="72" mass="8126">MPRYKVTFVTTLVDEKTATSENLRDTMETEAIGERVAALKVANLVHGTPEKLQFYPQFRALSVEQIDEPETA</sequence>
<evidence type="ECO:0000313" key="2">
    <source>
        <dbReference type="EMBL" id="TVM34622.1"/>
    </source>
</evidence>
<dbReference type="EMBL" id="CP039543">
    <property type="protein sequence ID" value="QJT07465.1"/>
    <property type="molecule type" value="Genomic_DNA"/>
</dbReference>
<protein>
    <submittedName>
        <fullName evidence="2">Uncharacterized protein</fullName>
    </submittedName>
</protein>
<name>A0A6P1ZJ68_9BACT</name>
<dbReference type="EMBL" id="QMIF01000004">
    <property type="protein sequence ID" value="TVM34622.1"/>
    <property type="molecule type" value="Genomic_DNA"/>
</dbReference>
<reference evidence="1 4" key="2">
    <citation type="submission" date="2019-04" db="EMBL/GenBank/DDBJ databases">
        <title>Isolation and culture of sulfate reducing bacteria from the cold seep of the South China Sea.</title>
        <authorList>
            <person name="Sun C."/>
            <person name="Liu R."/>
        </authorList>
    </citation>
    <scope>NUCLEOTIDE SEQUENCE [LARGE SCALE GENOMIC DNA]</scope>
    <source>
        <strain evidence="1 4">CS1</strain>
    </source>
</reference>
<dbReference type="Proteomes" id="UP000434052">
    <property type="component" value="Unassembled WGS sequence"/>
</dbReference>
<evidence type="ECO:0000313" key="4">
    <source>
        <dbReference type="Proteomes" id="UP000503251"/>
    </source>
</evidence>
<proteinExistence type="predicted"/>